<evidence type="ECO:0008006" key="8">
    <source>
        <dbReference type="Google" id="ProtNLM"/>
    </source>
</evidence>
<name>A0A9P4VW28_9PEZI</name>
<dbReference type="InterPro" id="IPR004358">
    <property type="entry name" value="Sig_transdc_His_kin-like_C"/>
</dbReference>
<dbReference type="SUPFAM" id="SSF55781">
    <property type="entry name" value="GAF domain-like"/>
    <property type="match status" value="1"/>
</dbReference>
<feature type="domain" description="Response regulatory" evidence="5">
    <location>
        <begin position="1206"/>
        <end position="1376"/>
    </location>
</feature>
<evidence type="ECO:0000259" key="4">
    <source>
        <dbReference type="PROSITE" id="PS50109"/>
    </source>
</evidence>
<dbReference type="GO" id="GO:0000155">
    <property type="term" value="F:phosphorelay sensor kinase activity"/>
    <property type="evidence" value="ECO:0007669"/>
    <property type="project" value="InterPro"/>
</dbReference>
<dbReference type="InterPro" id="IPR001789">
    <property type="entry name" value="Sig_transdc_resp-reg_receiver"/>
</dbReference>
<evidence type="ECO:0000256" key="1">
    <source>
        <dbReference type="ARBA" id="ARBA00022553"/>
    </source>
</evidence>
<dbReference type="PROSITE" id="PS50109">
    <property type="entry name" value="HIS_KIN"/>
    <property type="match status" value="1"/>
</dbReference>
<dbReference type="InterPro" id="IPR036890">
    <property type="entry name" value="HATPase_C_sf"/>
</dbReference>
<dbReference type="Gene3D" id="3.30.565.10">
    <property type="entry name" value="Histidine kinase-like ATPase, C-terminal domain"/>
    <property type="match status" value="1"/>
</dbReference>
<feature type="region of interest" description="Disordered" evidence="3">
    <location>
        <begin position="843"/>
        <end position="868"/>
    </location>
</feature>
<sequence length="1398" mass="152174">MEAEPKPDQAERAPSISQNSIRARELYKYYRPDQAVTTTTSQITSPDTTLTAFCQLTAIRLNAERALITLIDSDTQYFVAESTRSLNLHDTTTSGDPGDGLWAGCSSTPKVGKLCEHTICVPSRTDGNPSYFEVLDLSKDERFKGLPFISGEPYYKYYCGVPLRTGTGINIGSLFVLDRRIPEPMNPSNREFFATMASNVMQYYEMGHEKRVRQRIMQMNQCVATFVEPEHQKSQLSKQKAALETQNQSSWSQAGSRPEGSTTSSKSPLEDKKQTSTESGGDNSSVHESEGEVTPRVTEDDRTATFKRAADLLRLSLDLEEDDAALFMDSVVPANKRQTASSTAPVGGRTEDRSSAAGGRRPSVDHFTVRTSSFHGGESSHNTRSFLSRHSIPAEVLAFSSKSSPAYSDDPTAHPSAFTPLLPSDLNILLSRHPHGKLFSFEHGQLVNSSSSEELSKESAAKILRKRTRRPSQTEARLLLKHFPRARQIIFIPLWDTTTSRWSAFFAYNTSEFRAFTHNPDLLHCIAFCNCVMTEIARLAALAADQQKSDFIGSISHELRSPLHGILASCEFLSETDATSFQKSLIDTADSCARTLLDTINMVLDYSKINAFERNAKTARKARRIIPAAMSGKNAPILQPLLHIYGDVDLAAITEEVVEGVATGQVFKDFSSLDATQYSSISSSKPGRTNLSQISSGRPNVEVILDMPRRDWMFVTQPGAFRRVVMNLFGNALKYTAMGRIIVKLEAEDAMYDANDPTRSSGHPEHVSSYVTLTVSDTGQGISADYMRNKLFQPFAQESPLNPGTGLGLSLVKSIVNMLGGEIDIKSAVNVGTQVTIRFPMQASSSQGSSGSGNSNQTPSSAGSGIERVKDDSLDIVRERVRGRVAAIYPRKLTVGSPEEAIANTVREVLSKYLTEWFQFSKVEDWIPSTKASVIVIDEADFSGFLKAMPGIFDNKDEPAVLVLGTSASRLTATSEFPTARNLEWLCRPWGPFKLAKALRLCLGNTELSLPILDEAGYHPSVQPAQTSPIGDVVTVLEQVTLKSEGVDSAEISILKQGSALANEDSSNAWMAMDSTVTSQGSEDSKDKSHSEFPFPMKEGELVPPEKTEPIATKETEPIPQEETKPTLPLPSPAYNRPLLHLRHTLSPTTTELSANDGAPASPMSSKGVIVNATAPQLSQPSSVSPRSAISPGLPIPTSGTNRTPRLLLVDDNQVNLRLLQTFMKKRNYNLISSATDGAQAVEVFRELMNQEPPAPPDIIFMDISMPVMNGFEATRQIRAIEAASSAATVMTPGETPISPPSSVASPSGDRGKSPISHRRPSQLNPFETPAPSLVIALTGLASAQDQAEAFVSGVDLYMTKPVSFREVGRLLDNWVRNGGVREGVPHGPVTGGSSGTA</sequence>
<dbReference type="InterPro" id="IPR011006">
    <property type="entry name" value="CheY-like_superfamily"/>
</dbReference>
<dbReference type="Pfam" id="PF00072">
    <property type="entry name" value="Response_reg"/>
    <property type="match status" value="1"/>
</dbReference>
<dbReference type="PROSITE" id="PS50110">
    <property type="entry name" value="RESPONSE_REGULATORY"/>
    <property type="match status" value="1"/>
</dbReference>
<dbReference type="InterPro" id="IPR005467">
    <property type="entry name" value="His_kinase_dom"/>
</dbReference>
<feature type="region of interest" description="Disordered" evidence="3">
    <location>
        <begin position="234"/>
        <end position="302"/>
    </location>
</feature>
<feature type="region of interest" description="Disordered" evidence="3">
    <location>
        <begin position="1291"/>
        <end position="1328"/>
    </location>
</feature>
<feature type="compositionally biased region" description="Polar residues" evidence="3">
    <location>
        <begin position="234"/>
        <end position="267"/>
    </location>
</feature>
<dbReference type="FunFam" id="1.10.287.130:FF:000023">
    <property type="entry name" value="Sensor histidine kinase/response regulator, putative"/>
    <property type="match status" value="1"/>
</dbReference>
<dbReference type="EMBL" id="MU006089">
    <property type="protein sequence ID" value="KAF2843657.1"/>
    <property type="molecule type" value="Genomic_DNA"/>
</dbReference>
<reference evidence="6" key="1">
    <citation type="journal article" date="2020" name="Stud. Mycol.">
        <title>101 Dothideomycetes genomes: a test case for predicting lifestyles and emergence of pathogens.</title>
        <authorList>
            <person name="Haridas S."/>
            <person name="Albert R."/>
            <person name="Binder M."/>
            <person name="Bloem J."/>
            <person name="Labutti K."/>
            <person name="Salamov A."/>
            <person name="Andreopoulos B."/>
            <person name="Baker S."/>
            <person name="Barry K."/>
            <person name="Bills G."/>
            <person name="Bluhm B."/>
            <person name="Cannon C."/>
            <person name="Castanera R."/>
            <person name="Culley D."/>
            <person name="Daum C."/>
            <person name="Ezra D."/>
            <person name="Gonzalez J."/>
            <person name="Henrissat B."/>
            <person name="Kuo A."/>
            <person name="Liang C."/>
            <person name="Lipzen A."/>
            <person name="Lutzoni F."/>
            <person name="Magnuson J."/>
            <person name="Mondo S."/>
            <person name="Nolan M."/>
            <person name="Ohm R."/>
            <person name="Pangilinan J."/>
            <person name="Park H.-J."/>
            <person name="Ramirez L."/>
            <person name="Alfaro M."/>
            <person name="Sun H."/>
            <person name="Tritt A."/>
            <person name="Yoshinaga Y."/>
            <person name="Zwiers L.-H."/>
            <person name="Turgeon B."/>
            <person name="Goodwin S."/>
            <person name="Spatafora J."/>
            <person name="Crous P."/>
            <person name="Grigoriev I."/>
        </authorList>
    </citation>
    <scope>NUCLEOTIDE SEQUENCE</scope>
    <source>
        <strain evidence="6">CBS 101060</strain>
    </source>
</reference>
<dbReference type="SMART" id="SM00388">
    <property type="entry name" value="HisKA"/>
    <property type="match status" value="1"/>
</dbReference>
<dbReference type="InterPro" id="IPR050956">
    <property type="entry name" value="2C_system_His_kinase"/>
</dbReference>
<dbReference type="InterPro" id="IPR003661">
    <property type="entry name" value="HisK_dim/P_dom"/>
</dbReference>
<dbReference type="OrthoDB" id="303614at2759"/>
<dbReference type="SMART" id="SM00448">
    <property type="entry name" value="REC"/>
    <property type="match status" value="1"/>
</dbReference>
<dbReference type="SUPFAM" id="SSF47384">
    <property type="entry name" value="Homodimeric domain of signal transducing histidine kinase"/>
    <property type="match status" value="1"/>
</dbReference>
<evidence type="ECO:0000313" key="6">
    <source>
        <dbReference type="EMBL" id="KAF2843657.1"/>
    </source>
</evidence>
<dbReference type="SMART" id="SM00387">
    <property type="entry name" value="HATPase_c"/>
    <property type="match status" value="1"/>
</dbReference>
<evidence type="ECO:0000256" key="3">
    <source>
        <dbReference type="SAM" id="MobiDB-lite"/>
    </source>
</evidence>
<dbReference type="InterPro" id="IPR003594">
    <property type="entry name" value="HATPase_dom"/>
</dbReference>
<dbReference type="PRINTS" id="PR00344">
    <property type="entry name" value="BCTRLSENSOR"/>
</dbReference>
<evidence type="ECO:0000313" key="7">
    <source>
        <dbReference type="Proteomes" id="UP000799429"/>
    </source>
</evidence>
<evidence type="ECO:0000259" key="5">
    <source>
        <dbReference type="PROSITE" id="PS50110"/>
    </source>
</evidence>
<dbReference type="PANTHER" id="PTHR43719">
    <property type="entry name" value="TWO-COMPONENT HISTIDINE KINASE"/>
    <property type="match status" value="1"/>
</dbReference>
<feature type="compositionally biased region" description="Low complexity" evidence="3">
    <location>
        <begin position="844"/>
        <end position="861"/>
    </location>
</feature>
<comment type="caution">
    <text evidence="6">The sequence shown here is derived from an EMBL/GenBank/DDBJ whole genome shotgun (WGS) entry which is preliminary data.</text>
</comment>
<feature type="region of interest" description="Disordered" evidence="3">
    <location>
        <begin position="1176"/>
        <end position="1204"/>
    </location>
</feature>
<protein>
    <recommendedName>
        <fullName evidence="8">Histidine kinase</fullName>
    </recommendedName>
</protein>
<organism evidence="6 7">
    <name type="scientific">Patellaria atrata CBS 101060</name>
    <dbReference type="NCBI Taxonomy" id="1346257"/>
    <lineage>
        <taxon>Eukaryota</taxon>
        <taxon>Fungi</taxon>
        <taxon>Dikarya</taxon>
        <taxon>Ascomycota</taxon>
        <taxon>Pezizomycotina</taxon>
        <taxon>Dothideomycetes</taxon>
        <taxon>Dothideomycetes incertae sedis</taxon>
        <taxon>Patellariales</taxon>
        <taxon>Patellariaceae</taxon>
        <taxon>Patellaria</taxon>
    </lineage>
</organism>
<keyword evidence="1 2" id="KW-0597">Phosphoprotein</keyword>
<dbReference type="Gene3D" id="3.30.450.40">
    <property type="match status" value="1"/>
</dbReference>
<feature type="region of interest" description="Disordered" evidence="3">
    <location>
        <begin position="1075"/>
        <end position="1136"/>
    </location>
</feature>
<keyword evidence="7" id="KW-1185">Reference proteome</keyword>
<dbReference type="Pfam" id="PF00512">
    <property type="entry name" value="HisKA"/>
    <property type="match status" value="1"/>
</dbReference>
<dbReference type="PANTHER" id="PTHR43719:SF11">
    <property type="entry name" value="HISTIDINE KINASE_RESPONSE REGULATOR, PUTATIVE-RELATED"/>
    <property type="match status" value="1"/>
</dbReference>
<feature type="compositionally biased region" description="Polar residues" evidence="3">
    <location>
        <begin position="1176"/>
        <end position="1188"/>
    </location>
</feature>
<evidence type="ECO:0000256" key="2">
    <source>
        <dbReference type="PROSITE-ProRule" id="PRU00169"/>
    </source>
</evidence>
<dbReference type="SUPFAM" id="SSF52172">
    <property type="entry name" value="CheY-like"/>
    <property type="match status" value="1"/>
</dbReference>
<proteinExistence type="predicted"/>
<feature type="compositionally biased region" description="Basic and acidic residues" evidence="3">
    <location>
        <begin position="1098"/>
        <end position="1125"/>
    </location>
</feature>
<dbReference type="CDD" id="cd00082">
    <property type="entry name" value="HisKA"/>
    <property type="match status" value="1"/>
</dbReference>
<dbReference type="Gene3D" id="1.10.287.130">
    <property type="match status" value="1"/>
</dbReference>
<feature type="region of interest" description="Disordered" evidence="3">
    <location>
        <begin position="335"/>
        <end position="364"/>
    </location>
</feature>
<gene>
    <name evidence="6" type="ORF">M501DRAFT_994658</name>
</gene>
<feature type="domain" description="Histidine kinase" evidence="4">
    <location>
        <begin position="554"/>
        <end position="843"/>
    </location>
</feature>
<dbReference type="CDD" id="cd17546">
    <property type="entry name" value="REC_hyHK_CKI1_RcsC-like"/>
    <property type="match status" value="1"/>
</dbReference>
<dbReference type="Proteomes" id="UP000799429">
    <property type="component" value="Unassembled WGS sequence"/>
</dbReference>
<dbReference type="InterPro" id="IPR029016">
    <property type="entry name" value="GAF-like_dom_sf"/>
</dbReference>
<dbReference type="Gene3D" id="3.40.50.2300">
    <property type="match status" value="1"/>
</dbReference>
<dbReference type="InterPro" id="IPR036097">
    <property type="entry name" value="HisK_dim/P_sf"/>
</dbReference>
<dbReference type="Pfam" id="PF02518">
    <property type="entry name" value="HATPase_c"/>
    <property type="match status" value="1"/>
</dbReference>
<accession>A0A9P4VW28</accession>
<feature type="modified residue" description="4-aspartylphosphate" evidence="2">
    <location>
        <position position="1263"/>
    </location>
</feature>
<dbReference type="SUPFAM" id="SSF55874">
    <property type="entry name" value="ATPase domain of HSP90 chaperone/DNA topoisomerase II/histidine kinase"/>
    <property type="match status" value="1"/>
</dbReference>